<dbReference type="KEGG" id="gfl:GRFL_1919"/>
<protein>
    <submittedName>
        <fullName evidence="1">Transcriptional activator RfaH</fullName>
    </submittedName>
</protein>
<dbReference type="SUPFAM" id="SSF82679">
    <property type="entry name" value="N-utilization substance G protein NusG, N-terminal domain"/>
    <property type="match status" value="1"/>
</dbReference>
<organism evidence="1 2">
    <name type="scientific">Christiangramia flava JLT2011</name>
    <dbReference type="NCBI Taxonomy" id="1229726"/>
    <lineage>
        <taxon>Bacteria</taxon>
        <taxon>Pseudomonadati</taxon>
        <taxon>Bacteroidota</taxon>
        <taxon>Flavobacteriia</taxon>
        <taxon>Flavobacteriales</taxon>
        <taxon>Flavobacteriaceae</taxon>
        <taxon>Christiangramia</taxon>
    </lineage>
</organism>
<dbReference type="GO" id="GO:0006354">
    <property type="term" value="P:DNA-templated transcription elongation"/>
    <property type="evidence" value="ECO:0007669"/>
    <property type="project" value="InterPro"/>
</dbReference>
<dbReference type="STRING" id="1229726.GRFL_1919"/>
<reference evidence="1 2" key="1">
    <citation type="submission" date="2016-07" db="EMBL/GenBank/DDBJ databases">
        <title>Multi-omics approach to identify versatile polysaccharide utilization systems of a marine flavobacterium Gramella flava.</title>
        <authorList>
            <person name="Tang K."/>
        </authorList>
    </citation>
    <scope>NUCLEOTIDE SEQUENCE [LARGE SCALE GENOMIC DNA]</scope>
    <source>
        <strain evidence="1 2">JLT2011</strain>
    </source>
</reference>
<sequence length="127" mass="14544">MVKEVRQWSDRKKKVTVPLFNSYLFVQVEKTNVSLIYEASGVLGYLNWLGKPALVRDSEIQTIKNWLDKEGIDEVKVAQLQEGDRLQLKNGQFQGKEAIIEEIGSKKLQLILPEMGWKVTANIQDVL</sequence>
<evidence type="ECO:0000313" key="2">
    <source>
        <dbReference type="Proteomes" id="UP000186230"/>
    </source>
</evidence>
<evidence type="ECO:0000313" key="1">
    <source>
        <dbReference type="EMBL" id="APU68643.1"/>
    </source>
</evidence>
<dbReference type="EMBL" id="CP016359">
    <property type="protein sequence ID" value="APU68643.1"/>
    <property type="molecule type" value="Genomic_DNA"/>
</dbReference>
<dbReference type="Proteomes" id="UP000186230">
    <property type="component" value="Chromosome"/>
</dbReference>
<proteinExistence type="predicted"/>
<name>A0A1L7I634_9FLAO</name>
<dbReference type="Pfam" id="PF02357">
    <property type="entry name" value="NusG"/>
    <property type="match status" value="1"/>
</dbReference>
<dbReference type="CDD" id="cd09895">
    <property type="entry name" value="NGN_SP_UpxY"/>
    <property type="match status" value="1"/>
</dbReference>
<dbReference type="InterPro" id="IPR006645">
    <property type="entry name" value="NGN-like_dom"/>
</dbReference>
<dbReference type="InterPro" id="IPR036735">
    <property type="entry name" value="NGN_dom_sf"/>
</dbReference>
<dbReference type="AlphaFoldDB" id="A0A1L7I634"/>
<dbReference type="Gene3D" id="3.30.70.940">
    <property type="entry name" value="NusG, N-terminal domain"/>
    <property type="match status" value="1"/>
</dbReference>
<gene>
    <name evidence="1" type="ORF">GRFL_1919</name>
</gene>
<keyword evidence="2" id="KW-1185">Reference proteome</keyword>
<accession>A0A1L7I634</accession>